<evidence type="ECO:0000259" key="1">
    <source>
        <dbReference type="Pfam" id="PF05685"/>
    </source>
</evidence>
<dbReference type="InterPro" id="IPR008538">
    <property type="entry name" value="Uma2"/>
</dbReference>
<sequence length="206" mass="22370">MSAASVEQPFHDEEPVTLTTIADEIMERHPGYRVEIIGGHLLVTPSPDVAHARALTGLMIPFIAAGLHGGETEVLQNVGLWLPTGAEDYAIPDLVVVDADIDDHFVENNAYEPACFRLVLEVTSGNWKDDLKTKVAAYAEATVPVYVIVDRKHQRLHVLTDPVGSTYENHRPHAPGELVTLPDSIGAKVTLEVAEILKAGQPKTSD</sequence>
<dbReference type="GO" id="GO:0004519">
    <property type="term" value="F:endonuclease activity"/>
    <property type="evidence" value="ECO:0007669"/>
    <property type="project" value="UniProtKB-KW"/>
</dbReference>
<dbReference type="PANTHER" id="PTHR35400:SF3">
    <property type="entry name" value="SLL1072 PROTEIN"/>
    <property type="match status" value="1"/>
</dbReference>
<reference evidence="2 3" key="1">
    <citation type="submission" date="2022-10" db="EMBL/GenBank/DDBJ databases">
        <title>The complete genomes of actinobacterial strains from the NBC collection.</title>
        <authorList>
            <person name="Joergensen T.S."/>
            <person name="Alvarez Arevalo M."/>
            <person name="Sterndorff E.B."/>
            <person name="Faurdal D."/>
            <person name="Vuksanovic O."/>
            <person name="Mourched A.-S."/>
            <person name="Charusanti P."/>
            <person name="Shaw S."/>
            <person name="Blin K."/>
            <person name="Weber T."/>
        </authorList>
    </citation>
    <scope>NUCLEOTIDE SEQUENCE [LARGE SCALE GENOMIC DNA]</scope>
    <source>
        <strain evidence="2 3">NBC_00017</strain>
    </source>
</reference>
<dbReference type="SUPFAM" id="SSF52980">
    <property type="entry name" value="Restriction endonuclease-like"/>
    <property type="match status" value="1"/>
</dbReference>
<keyword evidence="2" id="KW-0255">Endonuclease</keyword>
<evidence type="ECO:0000313" key="3">
    <source>
        <dbReference type="Proteomes" id="UP001621512"/>
    </source>
</evidence>
<dbReference type="Pfam" id="PF05685">
    <property type="entry name" value="Uma2"/>
    <property type="match status" value="1"/>
</dbReference>
<name>A0ABZ1MQK5_STREF</name>
<keyword evidence="2" id="KW-0540">Nuclease</keyword>
<dbReference type="Proteomes" id="UP001621512">
    <property type="component" value="Chromosome"/>
</dbReference>
<dbReference type="InterPro" id="IPR011335">
    <property type="entry name" value="Restrct_endonuc-II-like"/>
</dbReference>
<proteinExistence type="predicted"/>
<dbReference type="EMBL" id="CP108341">
    <property type="protein sequence ID" value="WTW29436.1"/>
    <property type="molecule type" value="Genomic_DNA"/>
</dbReference>
<dbReference type="CDD" id="cd06260">
    <property type="entry name" value="DUF820-like"/>
    <property type="match status" value="1"/>
</dbReference>
<keyword evidence="2" id="KW-0378">Hydrolase</keyword>
<feature type="domain" description="Putative restriction endonuclease" evidence="1">
    <location>
        <begin position="26"/>
        <end position="193"/>
    </location>
</feature>
<protein>
    <submittedName>
        <fullName evidence="2">Uma2 family endonuclease</fullName>
    </submittedName>
</protein>
<dbReference type="InterPro" id="IPR012296">
    <property type="entry name" value="Nuclease_put_TT1808"/>
</dbReference>
<evidence type="ECO:0000313" key="2">
    <source>
        <dbReference type="EMBL" id="WTW29436.1"/>
    </source>
</evidence>
<dbReference type="RefSeq" id="WP_189722818.1">
    <property type="nucleotide sequence ID" value="NZ_BMUK01000003.1"/>
</dbReference>
<accession>A0ABZ1MQK5</accession>
<dbReference type="Gene3D" id="3.90.1570.10">
    <property type="entry name" value="tt1808, chain A"/>
    <property type="match status" value="1"/>
</dbReference>
<gene>
    <name evidence="2" type="ORF">OHU35_26730</name>
</gene>
<keyword evidence="3" id="KW-1185">Reference proteome</keyword>
<dbReference type="PANTHER" id="PTHR35400">
    <property type="entry name" value="SLR1083 PROTEIN"/>
    <property type="match status" value="1"/>
</dbReference>
<organism evidence="2 3">
    <name type="scientific">Streptomyces purpurascens</name>
    <dbReference type="NCBI Taxonomy" id="1924"/>
    <lineage>
        <taxon>Bacteria</taxon>
        <taxon>Bacillati</taxon>
        <taxon>Actinomycetota</taxon>
        <taxon>Actinomycetes</taxon>
        <taxon>Kitasatosporales</taxon>
        <taxon>Streptomycetaceae</taxon>
        <taxon>Streptomyces</taxon>
    </lineage>
</organism>